<comment type="subcellular location">
    <subcellularLocation>
        <location evidence="8">Cell outer membrane</location>
        <topology evidence="8">Lipid-anchor</topology>
    </subcellularLocation>
</comment>
<dbReference type="InterPro" id="IPR006664">
    <property type="entry name" value="OMP_bac"/>
</dbReference>
<keyword evidence="5 8" id="KW-0998">Cell outer membrane</keyword>
<dbReference type="EMBL" id="JAATJM010000001">
    <property type="protein sequence ID" value="NJC40197.1"/>
    <property type="molecule type" value="Genomic_DNA"/>
</dbReference>
<gene>
    <name evidence="8" type="primary">pal</name>
    <name evidence="12" type="ORF">GGQ87_000455</name>
</gene>
<comment type="function">
    <text evidence="8">Part of the Tol-Pal system, which plays a role in outer membrane invagination during cell division and is important for maintaining outer membrane integrity.</text>
</comment>
<dbReference type="CDD" id="cd07185">
    <property type="entry name" value="OmpA_C-like"/>
    <property type="match status" value="1"/>
</dbReference>
<evidence type="ECO:0000256" key="6">
    <source>
        <dbReference type="ARBA" id="ARBA00023288"/>
    </source>
</evidence>
<feature type="chain" id="PRO_5031469813" description="Peptidoglycan-associated lipoprotein" evidence="10">
    <location>
        <begin position="22"/>
        <end position="185"/>
    </location>
</feature>
<sequence>MMKTSTLVRLAAVGVAVTAIAACTPRRPVDTGAGDGPGPSTGPQYPTNPSGPVDGGNLGSAAPGSEQDFVVNIGDRVYFDLDSYEVRPDAYPRLDAQVAWLQRYPQVTVRIEGNADERGTREYNLALGARRAESVRSYLVSRGVSAARIDTISYGKERPIAAGSNEEAWARNRNGHTAIVGGATR</sequence>
<name>A0A7X5YHU2_9CAUL</name>
<keyword evidence="7 8" id="KW-0131">Cell cycle</keyword>
<evidence type="ECO:0000256" key="4">
    <source>
        <dbReference type="ARBA" id="ARBA00023139"/>
    </source>
</evidence>
<dbReference type="PANTHER" id="PTHR30329:SF21">
    <property type="entry name" value="LIPOPROTEIN YIAD-RELATED"/>
    <property type="match status" value="1"/>
</dbReference>
<comment type="similarity">
    <text evidence="8">Belongs to the Pal lipoprotein family.</text>
</comment>
<reference evidence="12 13" key="1">
    <citation type="submission" date="2020-03" db="EMBL/GenBank/DDBJ databases">
        <title>Genomic Encyclopedia of Type Strains, Phase IV (KMG-IV): sequencing the most valuable type-strain genomes for metagenomic binning, comparative biology and taxonomic classification.</title>
        <authorList>
            <person name="Goeker M."/>
        </authorList>
    </citation>
    <scope>NUCLEOTIDE SEQUENCE [LARGE SCALE GENOMIC DNA]</scope>
    <source>
        <strain evidence="12 13">DSM 4736</strain>
    </source>
</reference>
<dbReference type="InterPro" id="IPR006690">
    <property type="entry name" value="OMPA-like_CS"/>
</dbReference>
<feature type="domain" description="OmpA-like" evidence="11">
    <location>
        <begin position="66"/>
        <end position="183"/>
    </location>
</feature>
<dbReference type="AlphaFoldDB" id="A0A7X5YHU2"/>
<dbReference type="NCBIfam" id="TIGR02802">
    <property type="entry name" value="Pal_lipo"/>
    <property type="match status" value="1"/>
</dbReference>
<dbReference type="PRINTS" id="PR01021">
    <property type="entry name" value="OMPADOMAIN"/>
</dbReference>
<evidence type="ECO:0000256" key="10">
    <source>
        <dbReference type="SAM" id="SignalP"/>
    </source>
</evidence>
<keyword evidence="4 8" id="KW-0564">Palmitate</keyword>
<keyword evidence="13" id="KW-1185">Reference proteome</keyword>
<dbReference type="GO" id="GO:0009279">
    <property type="term" value="C:cell outer membrane"/>
    <property type="evidence" value="ECO:0007669"/>
    <property type="project" value="UniProtKB-SubCell"/>
</dbReference>
<comment type="caution">
    <text evidence="12">The sequence shown here is derived from an EMBL/GenBank/DDBJ whole genome shotgun (WGS) entry which is preliminary data.</text>
</comment>
<evidence type="ECO:0000256" key="5">
    <source>
        <dbReference type="ARBA" id="ARBA00023237"/>
    </source>
</evidence>
<dbReference type="Proteomes" id="UP000587415">
    <property type="component" value="Unassembled WGS sequence"/>
</dbReference>
<dbReference type="PANTHER" id="PTHR30329">
    <property type="entry name" value="STATOR ELEMENT OF FLAGELLAR MOTOR COMPLEX"/>
    <property type="match status" value="1"/>
</dbReference>
<dbReference type="PROSITE" id="PS51257">
    <property type="entry name" value="PROKAR_LIPOPROTEIN"/>
    <property type="match status" value="1"/>
</dbReference>
<feature type="region of interest" description="Disordered" evidence="9">
    <location>
        <begin position="26"/>
        <end position="61"/>
    </location>
</feature>
<dbReference type="PROSITE" id="PS01068">
    <property type="entry name" value="OMPA_1"/>
    <property type="match status" value="1"/>
</dbReference>
<dbReference type="Gene3D" id="3.30.1330.60">
    <property type="entry name" value="OmpA-like domain"/>
    <property type="match status" value="1"/>
</dbReference>
<dbReference type="HAMAP" id="MF_02204">
    <property type="entry name" value="Pal"/>
    <property type="match status" value="1"/>
</dbReference>
<evidence type="ECO:0000256" key="2">
    <source>
        <dbReference type="ARBA" id="ARBA00022729"/>
    </source>
</evidence>
<evidence type="ECO:0000259" key="11">
    <source>
        <dbReference type="PROSITE" id="PS51123"/>
    </source>
</evidence>
<protein>
    <recommendedName>
        <fullName evidence="8">Peptidoglycan-associated lipoprotein</fullName>
        <shortName evidence="8">PAL</shortName>
    </recommendedName>
</protein>
<dbReference type="PROSITE" id="PS51123">
    <property type="entry name" value="OMPA_2"/>
    <property type="match status" value="1"/>
</dbReference>
<dbReference type="InterPro" id="IPR050330">
    <property type="entry name" value="Bact_OuterMem_StrucFunc"/>
</dbReference>
<keyword evidence="6 8" id="KW-0449">Lipoprotein</keyword>
<dbReference type="SUPFAM" id="SSF103088">
    <property type="entry name" value="OmpA-like"/>
    <property type="match status" value="1"/>
</dbReference>
<evidence type="ECO:0000256" key="9">
    <source>
        <dbReference type="SAM" id="MobiDB-lite"/>
    </source>
</evidence>
<evidence type="ECO:0000313" key="12">
    <source>
        <dbReference type="EMBL" id="NJC40197.1"/>
    </source>
</evidence>
<dbReference type="PRINTS" id="PR01023">
    <property type="entry name" value="NAFLGMOTY"/>
</dbReference>
<dbReference type="InterPro" id="IPR006665">
    <property type="entry name" value="OmpA-like"/>
</dbReference>
<organism evidence="12 13">
    <name type="scientific">Brevundimonas alba</name>
    <dbReference type="NCBI Taxonomy" id="74314"/>
    <lineage>
        <taxon>Bacteria</taxon>
        <taxon>Pseudomonadati</taxon>
        <taxon>Pseudomonadota</taxon>
        <taxon>Alphaproteobacteria</taxon>
        <taxon>Caulobacterales</taxon>
        <taxon>Caulobacteraceae</taxon>
        <taxon>Brevundimonas</taxon>
    </lineage>
</organism>
<evidence type="ECO:0000256" key="7">
    <source>
        <dbReference type="ARBA" id="ARBA00023306"/>
    </source>
</evidence>
<feature type="compositionally biased region" description="Polar residues" evidence="9">
    <location>
        <begin position="41"/>
        <end position="50"/>
    </location>
</feature>
<dbReference type="InterPro" id="IPR036737">
    <property type="entry name" value="OmpA-like_sf"/>
</dbReference>
<dbReference type="InterPro" id="IPR039001">
    <property type="entry name" value="Pal"/>
</dbReference>
<evidence type="ECO:0000256" key="3">
    <source>
        <dbReference type="ARBA" id="ARBA00023136"/>
    </source>
</evidence>
<keyword evidence="1 8" id="KW-0132">Cell division</keyword>
<dbReference type="GO" id="GO:0051301">
    <property type="term" value="P:cell division"/>
    <property type="evidence" value="ECO:0007669"/>
    <property type="project" value="UniProtKB-UniRule"/>
</dbReference>
<keyword evidence="2 8" id="KW-0732">Signal</keyword>
<evidence type="ECO:0000256" key="1">
    <source>
        <dbReference type="ARBA" id="ARBA00022618"/>
    </source>
</evidence>
<dbReference type="InterPro" id="IPR014169">
    <property type="entry name" value="Pal_lipo_C"/>
</dbReference>
<dbReference type="Pfam" id="PF00691">
    <property type="entry name" value="OmpA"/>
    <property type="match status" value="1"/>
</dbReference>
<keyword evidence="3 8" id="KW-0472">Membrane</keyword>
<comment type="subunit">
    <text evidence="8">The Tol-Pal system is composed of five core proteins: the inner membrane proteins TolA, TolQ and TolR, the periplasmic protein TolB and the outer membrane protein Pal. They form a network linking the inner and outer membranes and the peptidoglycan layer.</text>
</comment>
<evidence type="ECO:0000313" key="13">
    <source>
        <dbReference type="Proteomes" id="UP000587415"/>
    </source>
</evidence>
<proteinExistence type="inferred from homology"/>
<accession>A0A7X5YHU2</accession>
<feature type="signal peptide" evidence="10">
    <location>
        <begin position="1"/>
        <end position="21"/>
    </location>
</feature>
<evidence type="ECO:0000256" key="8">
    <source>
        <dbReference type="HAMAP-Rule" id="MF_02204"/>
    </source>
</evidence>